<feature type="compositionally biased region" description="Basic and acidic residues" evidence="9">
    <location>
        <begin position="155"/>
        <end position="165"/>
    </location>
</feature>
<dbReference type="InterPro" id="IPR016024">
    <property type="entry name" value="ARM-type_fold"/>
</dbReference>
<dbReference type="GO" id="GO:0000774">
    <property type="term" value="F:adenyl-nucleotide exchange factor activity"/>
    <property type="evidence" value="ECO:0007669"/>
    <property type="project" value="InterPro"/>
</dbReference>
<feature type="region of interest" description="Disordered" evidence="9">
    <location>
        <begin position="132"/>
        <end position="177"/>
    </location>
</feature>
<evidence type="ECO:0000256" key="10">
    <source>
        <dbReference type="SAM" id="SignalP"/>
    </source>
</evidence>
<dbReference type="PROSITE" id="PS51257">
    <property type="entry name" value="PROKAR_LIPOPROTEIN"/>
    <property type="match status" value="1"/>
</dbReference>
<keyword evidence="4" id="KW-0813">Transport</keyword>
<dbReference type="Pfam" id="PF16782">
    <property type="entry name" value="SIL1"/>
    <property type="match status" value="1"/>
</dbReference>
<dbReference type="STRING" id="1284197.S8BTJ6"/>
<organism evidence="11 12">
    <name type="scientific">Dactylellina haptotyla (strain CBS 200.50)</name>
    <name type="common">Nematode-trapping fungus</name>
    <name type="synonym">Monacrosporium haptotylum</name>
    <dbReference type="NCBI Taxonomy" id="1284197"/>
    <lineage>
        <taxon>Eukaryota</taxon>
        <taxon>Fungi</taxon>
        <taxon>Dikarya</taxon>
        <taxon>Ascomycota</taxon>
        <taxon>Pezizomycotina</taxon>
        <taxon>Orbiliomycetes</taxon>
        <taxon>Orbiliales</taxon>
        <taxon>Orbiliaceae</taxon>
        <taxon>Dactylellina</taxon>
    </lineage>
</organism>
<keyword evidence="7" id="KW-0653">Protein transport</keyword>
<dbReference type="AlphaFoldDB" id="S8BTJ6"/>
<evidence type="ECO:0000313" key="12">
    <source>
        <dbReference type="Proteomes" id="UP000015100"/>
    </source>
</evidence>
<dbReference type="OMA" id="GLDIRMN"/>
<dbReference type="GO" id="GO:0015031">
    <property type="term" value="P:protein transport"/>
    <property type="evidence" value="ECO:0007669"/>
    <property type="project" value="UniProtKB-KW"/>
</dbReference>
<comment type="similarity">
    <text evidence="1">Belongs to the SIL1 family.</text>
</comment>
<dbReference type="PANTHER" id="PTHR19316">
    <property type="entry name" value="PROTEIN FOLDING REGULATOR"/>
    <property type="match status" value="1"/>
</dbReference>
<dbReference type="Proteomes" id="UP000015100">
    <property type="component" value="Unassembled WGS sequence"/>
</dbReference>
<evidence type="ECO:0000256" key="1">
    <source>
        <dbReference type="ARBA" id="ARBA00010588"/>
    </source>
</evidence>
<keyword evidence="6" id="KW-0256">Endoplasmic reticulum</keyword>
<accession>S8BTJ6</accession>
<evidence type="ECO:0000256" key="3">
    <source>
        <dbReference type="ARBA" id="ARBA00015352"/>
    </source>
</evidence>
<keyword evidence="5 10" id="KW-0732">Signal</keyword>
<evidence type="ECO:0000256" key="2">
    <source>
        <dbReference type="ARBA" id="ARBA00011799"/>
    </source>
</evidence>
<dbReference type="PANTHER" id="PTHR19316:SF34">
    <property type="entry name" value="NUCLEOTIDE EXCHANGE FACTOR SIL1"/>
    <property type="match status" value="1"/>
</dbReference>
<proteinExistence type="inferred from homology"/>
<evidence type="ECO:0000256" key="9">
    <source>
        <dbReference type="SAM" id="MobiDB-lite"/>
    </source>
</evidence>
<dbReference type="InterPro" id="IPR050693">
    <property type="entry name" value="Hsp70_NEF-Inhibitors"/>
</dbReference>
<dbReference type="GO" id="GO:0005783">
    <property type="term" value="C:endoplasmic reticulum"/>
    <property type="evidence" value="ECO:0007669"/>
    <property type="project" value="InterPro"/>
</dbReference>
<dbReference type="Gene3D" id="1.25.10.10">
    <property type="entry name" value="Leucine-rich Repeat Variant"/>
    <property type="match status" value="1"/>
</dbReference>
<dbReference type="eggNOG" id="ENOG502SAUP">
    <property type="taxonomic scope" value="Eukaryota"/>
</dbReference>
<dbReference type="OrthoDB" id="448649at2759"/>
<reference evidence="11 12" key="1">
    <citation type="journal article" date="2013" name="PLoS Genet.">
        <title>Genomic mechanisms accounting for the adaptation to parasitism in nematode-trapping fungi.</title>
        <authorList>
            <person name="Meerupati T."/>
            <person name="Andersson K.M."/>
            <person name="Friman E."/>
            <person name="Kumar D."/>
            <person name="Tunlid A."/>
            <person name="Ahren D."/>
        </authorList>
    </citation>
    <scope>NUCLEOTIDE SEQUENCE [LARGE SCALE GENOMIC DNA]</scope>
    <source>
        <strain evidence="11 12">CBS 200.50</strain>
    </source>
</reference>
<evidence type="ECO:0000256" key="6">
    <source>
        <dbReference type="ARBA" id="ARBA00022824"/>
    </source>
</evidence>
<evidence type="ECO:0000256" key="7">
    <source>
        <dbReference type="ARBA" id="ARBA00022927"/>
    </source>
</evidence>
<dbReference type="HOGENOM" id="CLU_034955_0_0_1"/>
<evidence type="ECO:0000256" key="5">
    <source>
        <dbReference type="ARBA" id="ARBA00022729"/>
    </source>
</evidence>
<feature type="signal peptide" evidence="10">
    <location>
        <begin position="1"/>
        <end position="26"/>
    </location>
</feature>
<keyword evidence="8" id="KW-0811">Translocation</keyword>
<keyword evidence="12" id="KW-1185">Reference proteome</keyword>
<evidence type="ECO:0000256" key="4">
    <source>
        <dbReference type="ARBA" id="ARBA00022448"/>
    </source>
</evidence>
<dbReference type="InterPro" id="IPR011989">
    <property type="entry name" value="ARM-like"/>
</dbReference>
<protein>
    <recommendedName>
        <fullName evidence="3">Nucleotide exchange factor SIL1</fullName>
    </recommendedName>
</protein>
<feature type="chain" id="PRO_5004548695" description="Nucleotide exchange factor SIL1" evidence="10">
    <location>
        <begin position="27"/>
        <end position="455"/>
    </location>
</feature>
<dbReference type="InterPro" id="IPR031884">
    <property type="entry name" value="Sil1_fungi"/>
</dbReference>
<name>S8BTJ6_DACHA</name>
<comment type="caution">
    <text evidence="11">The sequence shown here is derived from an EMBL/GenBank/DDBJ whole genome shotgun (WGS) entry which is preliminary data.</text>
</comment>
<dbReference type="EMBL" id="AQGS01000539">
    <property type="protein sequence ID" value="EPS38572.1"/>
    <property type="molecule type" value="Genomic_DNA"/>
</dbReference>
<comment type="subunit">
    <text evidence="2">Interacts with KAR2.</text>
</comment>
<dbReference type="SUPFAM" id="SSF48371">
    <property type="entry name" value="ARM repeat"/>
    <property type="match status" value="1"/>
</dbReference>
<reference evidence="12" key="2">
    <citation type="submission" date="2013-04" db="EMBL/GenBank/DDBJ databases">
        <title>Genomic mechanisms accounting for the adaptation to parasitism in nematode-trapping fungi.</title>
        <authorList>
            <person name="Ahren D.G."/>
        </authorList>
    </citation>
    <scope>NUCLEOTIDE SEQUENCE [LARGE SCALE GENOMIC DNA]</scope>
    <source>
        <strain evidence="12">CBS 200.50</strain>
    </source>
</reference>
<sequence>MNRLNRLAVFAIWLLCSCLLLHGAFATPSDTNVESPEGEPVEMICHPEKECYPKIFVPTTTFLPVHEDQVIPPGLHVRLNIGTGGREAKLIDPNEDDGTAVYVEKNKKAELPPPVMEYSDLVVVPDQDIDQASALTGGRGNETEVPGSSHQPAQEIHHDQKEPENLKPNPHLSSSDWEDFNNAVDVLKGAYPTSRTLPSALTKLVDLSHEPEYGVKLIEQCLHHLIKILSSETYTSQIRSSAAITLGNSLQNNAVALKRVKKLLGKDTKDIVFRPLVEVLTGNTEVILGRRLMFALSRTVRIHHGKEEFIAVGGLEALKKVYSATPDLPLRGKIAAFLQDEFLDMDMIKPEIAKSGGANGKQKVLKGTEDLSGWCDILQDDLIKREKAADPDSEVKVLVTLTALRAKYGKDCKAKEDLKGWLTRELERIQKEEEDSDWIKVPLDDVDSGFFGSSA</sequence>
<evidence type="ECO:0000256" key="8">
    <source>
        <dbReference type="ARBA" id="ARBA00023010"/>
    </source>
</evidence>
<evidence type="ECO:0000313" key="11">
    <source>
        <dbReference type="EMBL" id="EPS38572.1"/>
    </source>
</evidence>
<gene>
    <name evidence="11" type="ORF">H072_7712</name>
</gene>